<dbReference type="InterPro" id="IPR006726">
    <property type="entry name" value="PHBA_efflux_AaeB/fusaric-R"/>
</dbReference>
<keyword evidence="5 7" id="KW-1133">Transmembrane helix</keyword>
<feature type="transmembrane region" description="Helical" evidence="7">
    <location>
        <begin position="150"/>
        <end position="171"/>
    </location>
</feature>
<keyword evidence="6 7" id="KW-0472">Membrane</keyword>
<feature type="transmembrane region" description="Helical" evidence="7">
    <location>
        <begin position="54"/>
        <end position="74"/>
    </location>
</feature>
<dbReference type="EMBL" id="CAKLDI010000001">
    <property type="protein sequence ID" value="CAH0533244.1"/>
    <property type="molecule type" value="Genomic_DNA"/>
</dbReference>
<keyword evidence="3" id="KW-1003">Cell membrane</keyword>
<comment type="caution">
    <text evidence="8">The sequence shown here is derived from an EMBL/GenBank/DDBJ whole genome shotgun (WGS) entry which is preliminary data.</text>
</comment>
<accession>A0ABM8ZSK5</accession>
<proteinExistence type="predicted"/>
<keyword evidence="2" id="KW-0813">Transport</keyword>
<feature type="transmembrane region" description="Helical" evidence="7">
    <location>
        <begin position="126"/>
        <end position="144"/>
    </location>
</feature>
<evidence type="ECO:0000256" key="7">
    <source>
        <dbReference type="SAM" id="Phobius"/>
    </source>
</evidence>
<name>A0ABM8ZSK5_9VIBR</name>
<organism evidence="8 9">
    <name type="scientific">Vibrio stylophorae</name>
    <dbReference type="NCBI Taxonomy" id="659351"/>
    <lineage>
        <taxon>Bacteria</taxon>
        <taxon>Pseudomonadati</taxon>
        <taxon>Pseudomonadota</taxon>
        <taxon>Gammaproteobacteria</taxon>
        <taxon>Vibrionales</taxon>
        <taxon>Vibrionaceae</taxon>
        <taxon>Vibrio</taxon>
    </lineage>
</organism>
<gene>
    <name evidence="8" type="primary">yeeA</name>
    <name evidence="8" type="ORF">VST7929_01108</name>
</gene>
<keyword evidence="4 7" id="KW-0812">Transmembrane</keyword>
<dbReference type="PANTHER" id="PTHR30509:SF9">
    <property type="entry name" value="MULTIDRUG RESISTANCE PROTEIN MDTO"/>
    <property type="match status" value="1"/>
</dbReference>
<evidence type="ECO:0000256" key="3">
    <source>
        <dbReference type="ARBA" id="ARBA00022475"/>
    </source>
</evidence>
<dbReference type="Pfam" id="PF04632">
    <property type="entry name" value="FUSC"/>
    <property type="match status" value="1"/>
</dbReference>
<evidence type="ECO:0000313" key="8">
    <source>
        <dbReference type="EMBL" id="CAH0533244.1"/>
    </source>
</evidence>
<evidence type="ECO:0000313" key="9">
    <source>
        <dbReference type="Proteomes" id="UP000838672"/>
    </source>
</evidence>
<feature type="transmembrane region" description="Helical" evidence="7">
    <location>
        <begin position="81"/>
        <end position="97"/>
    </location>
</feature>
<dbReference type="Proteomes" id="UP000838672">
    <property type="component" value="Unassembled WGS sequence"/>
</dbReference>
<reference evidence="8" key="1">
    <citation type="submission" date="2021-11" db="EMBL/GenBank/DDBJ databases">
        <authorList>
            <person name="Rodrigo-Torres L."/>
            <person name="Arahal R. D."/>
            <person name="Lucena T."/>
        </authorList>
    </citation>
    <scope>NUCLEOTIDE SEQUENCE</scope>
    <source>
        <strain evidence="8">CECT 7929</strain>
    </source>
</reference>
<evidence type="ECO:0000256" key="1">
    <source>
        <dbReference type="ARBA" id="ARBA00004651"/>
    </source>
</evidence>
<feature type="transmembrane region" description="Helical" evidence="7">
    <location>
        <begin position="28"/>
        <end position="48"/>
    </location>
</feature>
<evidence type="ECO:0000256" key="4">
    <source>
        <dbReference type="ARBA" id="ARBA00022692"/>
    </source>
</evidence>
<keyword evidence="9" id="KW-1185">Reference proteome</keyword>
<evidence type="ECO:0000256" key="2">
    <source>
        <dbReference type="ARBA" id="ARBA00022448"/>
    </source>
</evidence>
<sequence length="371" mass="42180">MAPRVKALYNQMKSMSAYTRFALQHSRFLYMIRVTLVMATILFFVRWFHIPYGYWALITAVTILGAIPFVGGVISKANQRIWGTLTGALIGLSLFLIPPQYHWTHHLLFLGLLVGVMYYTQESYSYTALMAAITMVIVAGGGPADMSAAGWRIMNVLWAAVLTIAASLYVFPSRASDQFIHLTAQFLKQSQRYLAHHGKEIHQQTYLTFHATTLSNLIDRQIALLPHAVKEIRPLRSVLIQLLAIEKRFYADLETLVSTHWERQLGKEKICEMAGLNEAQQALSEQFSALATAIEHKQVLAIEINDIELMSLQPHHHVPEQATTPEALDDQSDISYFGYLWLNRELARQFSQLSHACQQLHRYDQANLPLK</sequence>
<dbReference type="PANTHER" id="PTHR30509">
    <property type="entry name" value="P-HYDROXYBENZOIC ACID EFFLUX PUMP SUBUNIT-RELATED"/>
    <property type="match status" value="1"/>
</dbReference>
<protein>
    <submittedName>
        <fullName evidence="8">Inner membrane protein YeeA</fullName>
    </submittedName>
</protein>
<evidence type="ECO:0000256" key="6">
    <source>
        <dbReference type="ARBA" id="ARBA00023136"/>
    </source>
</evidence>
<evidence type="ECO:0000256" key="5">
    <source>
        <dbReference type="ARBA" id="ARBA00022989"/>
    </source>
</evidence>
<comment type="subcellular location">
    <subcellularLocation>
        <location evidence="1">Cell membrane</location>
        <topology evidence="1">Multi-pass membrane protein</topology>
    </subcellularLocation>
</comment>